<evidence type="ECO:0000313" key="2">
    <source>
        <dbReference type="Proteomes" id="UP001143910"/>
    </source>
</evidence>
<protein>
    <submittedName>
        <fullName evidence="1">Uncharacterized protein</fullName>
    </submittedName>
</protein>
<sequence>MTPPTSQYKRVKTGCLTCRKRHLKCNERKPLCSNCEVGDRECQYDPDIQWITLPCRRDGEFQFSPKHVWLATPSQVTFVHFVDKRRRVSSGRRRTSSPRDVYDCDNDPEQGDTATGLITALEQHSTTLNNMLPIATVILRMYEMMNHETDTQQHLRGCSLLFTHNRRTAGYANLKQSAFWMYIREEIMASLATRRPTTIRPSCWKADNIWSEDIDCAKMEEITMLTAEVIDHCFGKDLDTKRWDELEKEATKWQESLPDTFQPLYSFSKRKPFPEVMYASSWHVVAMQFYHLVRVLLALHRSDRPTGMLLLNDSRRVKAEVRRHTLRLCGLTQSLGDTYPGALLNAIQPLIICGHSLDAAREQDELVHMLQRLEKLTAISTLEGIESLRSAWGTYS</sequence>
<dbReference type="EMBL" id="JANJQO010000130">
    <property type="protein sequence ID" value="KAJ2981447.1"/>
    <property type="molecule type" value="Genomic_DNA"/>
</dbReference>
<reference evidence="1" key="1">
    <citation type="submission" date="2022-08" db="EMBL/GenBank/DDBJ databases">
        <title>Genome Sequence of Lecanicillium fungicola.</title>
        <authorList>
            <person name="Buettner E."/>
        </authorList>
    </citation>
    <scope>NUCLEOTIDE SEQUENCE</scope>
    <source>
        <strain evidence="1">Babe33</strain>
    </source>
</reference>
<gene>
    <name evidence="1" type="ORF">NQ176_g2016</name>
</gene>
<name>A0ACC1NQ93_9HYPO</name>
<proteinExistence type="predicted"/>
<accession>A0ACC1NQ93</accession>
<keyword evidence="2" id="KW-1185">Reference proteome</keyword>
<dbReference type="Proteomes" id="UP001143910">
    <property type="component" value="Unassembled WGS sequence"/>
</dbReference>
<evidence type="ECO:0000313" key="1">
    <source>
        <dbReference type="EMBL" id="KAJ2981447.1"/>
    </source>
</evidence>
<comment type="caution">
    <text evidence="1">The sequence shown here is derived from an EMBL/GenBank/DDBJ whole genome shotgun (WGS) entry which is preliminary data.</text>
</comment>
<organism evidence="1 2">
    <name type="scientific">Zarea fungicola</name>
    <dbReference type="NCBI Taxonomy" id="93591"/>
    <lineage>
        <taxon>Eukaryota</taxon>
        <taxon>Fungi</taxon>
        <taxon>Dikarya</taxon>
        <taxon>Ascomycota</taxon>
        <taxon>Pezizomycotina</taxon>
        <taxon>Sordariomycetes</taxon>
        <taxon>Hypocreomycetidae</taxon>
        <taxon>Hypocreales</taxon>
        <taxon>Cordycipitaceae</taxon>
        <taxon>Zarea</taxon>
    </lineage>
</organism>